<gene>
    <name evidence="1" type="ORF">BO85DRAFT_176425</name>
</gene>
<protein>
    <submittedName>
        <fullName evidence="1">Uncharacterized protein</fullName>
    </submittedName>
</protein>
<reference evidence="1 2" key="1">
    <citation type="submission" date="2018-02" db="EMBL/GenBank/DDBJ databases">
        <title>The genomes of Aspergillus section Nigri reveals drivers in fungal speciation.</title>
        <authorList>
            <consortium name="DOE Joint Genome Institute"/>
            <person name="Vesth T.C."/>
            <person name="Nybo J."/>
            <person name="Theobald S."/>
            <person name="Brandl J."/>
            <person name="Frisvad J.C."/>
            <person name="Nielsen K.F."/>
            <person name="Lyhne E.K."/>
            <person name="Kogle M.E."/>
            <person name="Kuo A."/>
            <person name="Riley R."/>
            <person name="Clum A."/>
            <person name="Nolan M."/>
            <person name="Lipzen A."/>
            <person name="Salamov A."/>
            <person name="Henrissat B."/>
            <person name="Wiebenga A."/>
            <person name="De vries R.P."/>
            <person name="Grigoriev I.V."/>
            <person name="Mortensen U.H."/>
            <person name="Andersen M.R."/>
            <person name="Baker S.E."/>
        </authorList>
    </citation>
    <scope>NUCLEOTIDE SEQUENCE [LARGE SCALE GENOMIC DNA]</scope>
    <source>
        <strain evidence="1 2">CBS 112811</strain>
    </source>
</reference>
<keyword evidence="2" id="KW-1185">Reference proteome</keyword>
<dbReference type="RefSeq" id="XP_025510634.1">
    <property type="nucleotide sequence ID" value="XM_025654323.1"/>
</dbReference>
<proteinExistence type="predicted"/>
<name>A0A8G1QSD8_9EURO</name>
<dbReference type="GeneID" id="37157725"/>
<dbReference type="Proteomes" id="UP000249526">
    <property type="component" value="Unassembled WGS sequence"/>
</dbReference>
<accession>A0A8G1QSD8</accession>
<dbReference type="AlphaFoldDB" id="A0A8G1QSD8"/>
<evidence type="ECO:0000313" key="1">
    <source>
        <dbReference type="EMBL" id="RAH52712.1"/>
    </source>
</evidence>
<evidence type="ECO:0000313" key="2">
    <source>
        <dbReference type="Proteomes" id="UP000249526"/>
    </source>
</evidence>
<dbReference type="EMBL" id="KZ825082">
    <property type="protein sequence ID" value="RAH52712.1"/>
    <property type="molecule type" value="Genomic_DNA"/>
</dbReference>
<sequence>MDKDTQPRPSNGACLLMCLAVVKSQEMTRARSTHWGCMLREYLCVTCHGASLSQNGHGLSTGLSSTARVKRLGALEGLLHMGMLTGSRHTNFAEGGSGPVSAHKASDSWYMVA</sequence>
<organism evidence="1 2">
    <name type="scientific">Aspergillus piperis CBS 112811</name>
    <dbReference type="NCBI Taxonomy" id="1448313"/>
    <lineage>
        <taxon>Eukaryota</taxon>
        <taxon>Fungi</taxon>
        <taxon>Dikarya</taxon>
        <taxon>Ascomycota</taxon>
        <taxon>Pezizomycotina</taxon>
        <taxon>Eurotiomycetes</taxon>
        <taxon>Eurotiomycetidae</taxon>
        <taxon>Eurotiales</taxon>
        <taxon>Aspergillaceae</taxon>
        <taxon>Aspergillus</taxon>
        <taxon>Aspergillus subgen. Circumdati</taxon>
    </lineage>
</organism>